<evidence type="ECO:0008006" key="3">
    <source>
        <dbReference type="Google" id="ProtNLM"/>
    </source>
</evidence>
<reference evidence="1 2" key="1">
    <citation type="journal article" date="2004" name="Emerg. Infect. Dis.">
        <title>Amoebae-resisting bacteria isolated from human nasal swabs by amoebal coculture.</title>
        <authorList>
            <person name="Greub G."/>
            <person name="La Scola B."/>
            <person name="Raoult D."/>
        </authorList>
    </citation>
    <scope>NUCLEOTIDE SEQUENCE [LARGE SCALE GENOMIC DNA]</scope>
    <source>
        <strain evidence="1 2">CCUG 51329</strain>
    </source>
</reference>
<accession>A0A3D9BB64</accession>
<name>A0A3D9BB64_9FLAO</name>
<organism evidence="1 2">
    <name type="scientific">Candidatus Chryseobacterium massiliense</name>
    <dbReference type="NCBI Taxonomy" id="204089"/>
    <lineage>
        <taxon>Bacteria</taxon>
        <taxon>Pseudomonadati</taxon>
        <taxon>Bacteroidota</taxon>
        <taxon>Flavobacteriia</taxon>
        <taxon>Flavobacteriales</taxon>
        <taxon>Weeksellaceae</taxon>
        <taxon>Chryseobacterium group</taxon>
        <taxon>Chryseobacterium</taxon>
    </lineage>
</organism>
<sequence>MVWLCSKLLTRLNADGLKDTTLNPGGFGSSGIATGLKVLADDKILAGGSISSYNYQSGRNSFVRLNANGTLDQNFAVDYDGYVAGATEIVLQPDNKILVVGTLTYFNNQPPRSLISLNYNGSNDSTFKIQGGSNTNLITCALQDDSKVVIAGNFTNYNGVNINRIARINGGSLLSVSEQTKEEVKIYPNPVFLIEKFTVTLAVR</sequence>
<dbReference type="Proteomes" id="UP000256924">
    <property type="component" value="Unassembled WGS sequence"/>
</dbReference>
<evidence type="ECO:0000313" key="2">
    <source>
        <dbReference type="Proteomes" id="UP000256924"/>
    </source>
</evidence>
<proteinExistence type="predicted"/>
<comment type="caution">
    <text evidence="1">The sequence shown here is derived from an EMBL/GenBank/DDBJ whole genome shotgun (WGS) entry which is preliminary data.</text>
</comment>
<gene>
    <name evidence="1" type="ORF">DRF68_08975</name>
</gene>
<keyword evidence="2" id="KW-1185">Reference proteome</keyword>
<dbReference type="AlphaFoldDB" id="A0A3D9BB64"/>
<dbReference type="Gene3D" id="2.80.10.50">
    <property type="match status" value="2"/>
</dbReference>
<protein>
    <recommendedName>
        <fullName evidence="3">Delta-60 repeat domain-containing protein</fullName>
    </recommendedName>
</protein>
<dbReference type="SUPFAM" id="SSF63829">
    <property type="entry name" value="Calcium-dependent phosphotriesterase"/>
    <property type="match status" value="1"/>
</dbReference>
<dbReference type="Pfam" id="PF17164">
    <property type="entry name" value="DUF5122"/>
    <property type="match status" value="3"/>
</dbReference>
<dbReference type="InterPro" id="IPR013431">
    <property type="entry name" value="Delta_60_rpt"/>
</dbReference>
<evidence type="ECO:0000313" key="1">
    <source>
        <dbReference type="EMBL" id="REC50617.1"/>
    </source>
</evidence>
<dbReference type="EMBL" id="QNVU01000014">
    <property type="protein sequence ID" value="REC50617.1"/>
    <property type="molecule type" value="Genomic_DNA"/>
</dbReference>